<feature type="domain" description="Transposable element P transposase-like RNase H C-terminal" evidence="3">
    <location>
        <begin position="274"/>
        <end position="308"/>
    </location>
</feature>
<evidence type="ECO:0000313" key="4">
    <source>
        <dbReference type="EMBL" id="KAL0964081.1"/>
    </source>
</evidence>
<reference evidence="4 5" key="1">
    <citation type="submission" date="2024-06" db="EMBL/GenBank/DDBJ databases">
        <authorList>
            <person name="Pan Q."/>
            <person name="Wen M."/>
            <person name="Jouanno E."/>
            <person name="Zahm M."/>
            <person name="Klopp C."/>
            <person name="Cabau C."/>
            <person name="Louis A."/>
            <person name="Berthelot C."/>
            <person name="Parey E."/>
            <person name="Roest Crollius H."/>
            <person name="Montfort J."/>
            <person name="Robinson-Rechavi M."/>
            <person name="Bouchez O."/>
            <person name="Lampietro C."/>
            <person name="Lopez Roques C."/>
            <person name="Donnadieu C."/>
            <person name="Postlethwait J."/>
            <person name="Bobe J."/>
            <person name="Verreycken H."/>
            <person name="Guiguen Y."/>
        </authorList>
    </citation>
    <scope>NUCLEOTIDE SEQUENCE [LARGE SCALE GENOMIC DNA]</scope>
    <source>
        <strain evidence="4">Up_M1</strain>
        <tissue evidence="4">Testis</tissue>
    </source>
</reference>
<evidence type="ECO:0000259" key="3">
    <source>
        <dbReference type="Pfam" id="PF21789"/>
    </source>
</evidence>
<feature type="domain" description="Transposable element P transposase-like GTP-binding insertion" evidence="2">
    <location>
        <begin position="154"/>
        <end position="223"/>
    </location>
</feature>
<dbReference type="InterPro" id="IPR048366">
    <property type="entry name" value="TNP-like_GBD"/>
</dbReference>
<accession>A0ABD0W1W7</accession>
<feature type="domain" description="Transposable element P transposase-like RNase H" evidence="1">
    <location>
        <begin position="1"/>
        <end position="123"/>
    </location>
</feature>
<proteinExistence type="predicted"/>
<sequence>MLERRCQGDQAKYGCVSLMLDAMSIRKHVQYNPHTQSMSGFVDMGDGNNETDVATEALVFMGVGLQGHWKAPIAYFLTKSLSPETQMVLLSHALEELHARGIRVVCVTMDGHASNVSMCNQLGCELKVDPREPLQTSFSHPVTGEKVFVMMDACHMLKLARNMLQAYSPIATITGQINWRYINHLNDVQKKDGLHAANKITDKHVYFENHKMRVSLAAQTLSQLCVSGSPASDFPVCSMRDLGYLSVIGFVINIDTLMLMIPELLQVQRYVLTYRFSQDHLELLFNSIRASGGWNNNPSARQFQAIFRHLMVRCGVSPGETEMCQPKTTLCPCLLWRCPLLKLLKSTHLHSPTFRPLSVTTVISPLGLVENALVYIAGFVVRQLLRKLSCDVCHESLVRDAVPSDKSYHLLALKNNGGLVIPSQGTVKV</sequence>
<organism evidence="4 5">
    <name type="scientific">Umbra pygmaea</name>
    <name type="common">Eastern mudminnow</name>
    <dbReference type="NCBI Taxonomy" id="75934"/>
    <lineage>
        <taxon>Eukaryota</taxon>
        <taxon>Metazoa</taxon>
        <taxon>Chordata</taxon>
        <taxon>Craniata</taxon>
        <taxon>Vertebrata</taxon>
        <taxon>Euteleostomi</taxon>
        <taxon>Actinopterygii</taxon>
        <taxon>Neopterygii</taxon>
        <taxon>Teleostei</taxon>
        <taxon>Protacanthopterygii</taxon>
        <taxon>Esociformes</taxon>
        <taxon>Umbridae</taxon>
        <taxon>Umbra</taxon>
    </lineage>
</organism>
<dbReference type="Proteomes" id="UP001557470">
    <property type="component" value="Unassembled WGS sequence"/>
</dbReference>
<dbReference type="AlphaFoldDB" id="A0ABD0W1W7"/>
<dbReference type="InterPro" id="IPR048365">
    <property type="entry name" value="TNP-like_RNaseH_N"/>
</dbReference>
<name>A0ABD0W1W7_UMBPY</name>
<protein>
    <recommendedName>
        <fullName evidence="6">THAP domain containing 9</fullName>
    </recommendedName>
</protein>
<dbReference type="Pfam" id="PF21788">
    <property type="entry name" value="TNP-like_GBD"/>
    <property type="match status" value="1"/>
</dbReference>
<dbReference type="PANTHER" id="PTHR47577:SF2">
    <property type="entry name" value="THAP DOMAIN CONTAINING 9"/>
    <property type="match status" value="1"/>
</dbReference>
<dbReference type="Pfam" id="PF21789">
    <property type="entry name" value="TNP-like_RNaseH_C"/>
    <property type="match status" value="1"/>
</dbReference>
<evidence type="ECO:0008006" key="6">
    <source>
        <dbReference type="Google" id="ProtNLM"/>
    </source>
</evidence>
<keyword evidence="5" id="KW-1185">Reference proteome</keyword>
<dbReference type="InterPro" id="IPR048367">
    <property type="entry name" value="TNP-like_RNaseH_C"/>
</dbReference>
<dbReference type="Pfam" id="PF21787">
    <property type="entry name" value="TNP-like_RNaseH_N"/>
    <property type="match status" value="1"/>
</dbReference>
<comment type="caution">
    <text evidence="4">The sequence shown here is derived from an EMBL/GenBank/DDBJ whole genome shotgun (WGS) entry which is preliminary data.</text>
</comment>
<dbReference type="PANTHER" id="PTHR47577">
    <property type="entry name" value="THAP DOMAIN-CONTAINING PROTEIN 6"/>
    <property type="match status" value="1"/>
</dbReference>
<gene>
    <name evidence="4" type="ORF">UPYG_G00318150</name>
</gene>
<evidence type="ECO:0000259" key="2">
    <source>
        <dbReference type="Pfam" id="PF21788"/>
    </source>
</evidence>
<evidence type="ECO:0000259" key="1">
    <source>
        <dbReference type="Pfam" id="PF21787"/>
    </source>
</evidence>
<dbReference type="EMBL" id="JAGEUA010000010">
    <property type="protein sequence ID" value="KAL0964081.1"/>
    <property type="molecule type" value="Genomic_DNA"/>
</dbReference>
<evidence type="ECO:0000313" key="5">
    <source>
        <dbReference type="Proteomes" id="UP001557470"/>
    </source>
</evidence>